<feature type="transmembrane region" description="Helical" evidence="1">
    <location>
        <begin position="82"/>
        <end position="101"/>
    </location>
</feature>
<comment type="caution">
    <text evidence="3">The sequence shown here is derived from an EMBL/GenBank/DDBJ whole genome shotgun (WGS) entry which is preliminary data.</text>
</comment>
<feature type="transmembrane region" description="Helical" evidence="1">
    <location>
        <begin position="113"/>
        <end position="131"/>
    </location>
</feature>
<feature type="transmembrane region" description="Helical" evidence="1">
    <location>
        <begin position="16"/>
        <end position="37"/>
    </location>
</feature>
<evidence type="ECO:0000259" key="2">
    <source>
        <dbReference type="Pfam" id="PF09990"/>
    </source>
</evidence>
<evidence type="ECO:0000313" key="4">
    <source>
        <dbReference type="Proteomes" id="UP000574067"/>
    </source>
</evidence>
<dbReference type="InterPro" id="IPR019251">
    <property type="entry name" value="DUF2231_TM"/>
</dbReference>
<evidence type="ECO:0000313" key="3">
    <source>
        <dbReference type="EMBL" id="NML14188.1"/>
    </source>
</evidence>
<feature type="domain" description="DUF2231" evidence="2">
    <location>
        <begin position="9"/>
        <end position="143"/>
    </location>
</feature>
<evidence type="ECO:0000256" key="1">
    <source>
        <dbReference type="SAM" id="Phobius"/>
    </source>
</evidence>
<dbReference type="AlphaFoldDB" id="A0A848F511"/>
<keyword evidence="1" id="KW-0812">Transmembrane</keyword>
<dbReference type="Proteomes" id="UP000574067">
    <property type="component" value="Unassembled WGS sequence"/>
</dbReference>
<name>A0A848F511_9BURK</name>
<organism evidence="3 4">
    <name type="scientific">Azohydromonas caseinilytica</name>
    <dbReference type="NCBI Taxonomy" id="2728836"/>
    <lineage>
        <taxon>Bacteria</taxon>
        <taxon>Pseudomonadati</taxon>
        <taxon>Pseudomonadota</taxon>
        <taxon>Betaproteobacteria</taxon>
        <taxon>Burkholderiales</taxon>
        <taxon>Sphaerotilaceae</taxon>
        <taxon>Azohydromonas</taxon>
    </lineage>
</organism>
<feature type="transmembrane region" description="Helical" evidence="1">
    <location>
        <begin position="43"/>
        <end position="70"/>
    </location>
</feature>
<dbReference type="EMBL" id="JABBFW010000002">
    <property type="protein sequence ID" value="NML14188.1"/>
    <property type="molecule type" value="Genomic_DNA"/>
</dbReference>
<accession>A0A848F511</accession>
<reference evidence="3 4" key="1">
    <citation type="submission" date="2020-04" db="EMBL/GenBank/DDBJ databases">
        <title>Azohydromonas sp. isolated from soil.</title>
        <authorList>
            <person name="Dahal R.H."/>
        </authorList>
    </citation>
    <scope>NUCLEOTIDE SEQUENCE [LARGE SCALE GENOMIC DNA]</scope>
    <source>
        <strain evidence="3 4">G-1-1-14</strain>
    </source>
</reference>
<protein>
    <submittedName>
        <fullName evidence="3">DUF2231 domain-containing protein</fullName>
    </submittedName>
</protein>
<keyword evidence="4" id="KW-1185">Reference proteome</keyword>
<dbReference type="RefSeq" id="WP_169159095.1">
    <property type="nucleotide sequence ID" value="NZ_JABBFW010000002.1"/>
</dbReference>
<sequence>MESRARLLGHPVHQQLIAFPLGLLATALLFDLIYLVGGNGTMAFVSYCLISVGLVTGLVAAPFGTIDWLAIPSGTRAKRIGLLHGVGNLVVMGIFLGSWLLRHGTPEAPESGAFVLSFAAGALALVTAWLGGELVSRLGVGVSDNAGLNAASSLRDSGTAHDHAPLRGR</sequence>
<gene>
    <name evidence="3" type="ORF">HHL10_04230</name>
</gene>
<keyword evidence="1" id="KW-1133">Transmembrane helix</keyword>
<keyword evidence="1" id="KW-0472">Membrane</keyword>
<dbReference type="Pfam" id="PF09990">
    <property type="entry name" value="DUF2231"/>
    <property type="match status" value="1"/>
</dbReference>
<proteinExistence type="predicted"/>